<dbReference type="Pfam" id="PF03692">
    <property type="entry name" value="CxxCxxCC"/>
    <property type="match status" value="1"/>
</dbReference>
<sequence>MTQEGFTYAFNPSACATCGGKCCTGESGNIFVSVTEIAAIAKLLEMDEGEFRRTFLRKEGFRFSLKEKIVKGSFDCVFFDRSQNGCSIYTARPLQCRTFPFWDYFRHRIDELKAECPGIIHD</sequence>
<organism evidence="1 2">
    <name type="scientific">Sulfuricurvum kujiense</name>
    <dbReference type="NCBI Taxonomy" id="148813"/>
    <lineage>
        <taxon>Bacteria</taxon>
        <taxon>Pseudomonadati</taxon>
        <taxon>Campylobacterota</taxon>
        <taxon>Epsilonproteobacteria</taxon>
        <taxon>Campylobacterales</taxon>
        <taxon>Sulfurimonadaceae</taxon>
        <taxon>Sulfuricurvum</taxon>
    </lineage>
</organism>
<protein>
    <submittedName>
        <fullName evidence="1">Zinc/iron-chelating domain-containing protein</fullName>
    </submittedName>
</protein>
<comment type="caution">
    <text evidence="1">The sequence shown here is derived from an EMBL/GenBank/DDBJ whole genome shotgun (WGS) entry which is preliminary data.</text>
</comment>
<proteinExistence type="predicted"/>
<dbReference type="Proteomes" id="UP000228859">
    <property type="component" value="Unassembled WGS sequence"/>
</dbReference>
<dbReference type="PANTHER" id="PTHR35866">
    <property type="entry name" value="PUTATIVE-RELATED"/>
    <property type="match status" value="1"/>
</dbReference>
<dbReference type="PANTHER" id="PTHR35866:SF1">
    <property type="entry name" value="YKGJ FAMILY CYSTEINE CLUSTER PROTEIN"/>
    <property type="match status" value="1"/>
</dbReference>
<name>A0A2D3WMN8_9BACT</name>
<evidence type="ECO:0000313" key="1">
    <source>
        <dbReference type="EMBL" id="DAB38954.1"/>
    </source>
</evidence>
<dbReference type="RefSeq" id="WP_303662880.1">
    <property type="nucleotide sequence ID" value="NZ_DLUI01000052.1"/>
</dbReference>
<gene>
    <name evidence="1" type="ORF">CFH83_03320</name>
</gene>
<reference evidence="1 2" key="1">
    <citation type="journal article" date="2017" name="Front. Microbiol.">
        <title>Comparative Genomic Analysis of the Class Epsilonproteobacteria and Proposed Reclassification to Epsilonbacteraeota (phyl. nov.).</title>
        <authorList>
            <person name="Waite D.W."/>
            <person name="Vanwonterghem I."/>
            <person name="Rinke C."/>
            <person name="Parks D.H."/>
            <person name="Zhang Y."/>
            <person name="Takai K."/>
            <person name="Sievert S.M."/>
            <person name="Simon J."/>
            <person name="Campbell B.J."/>
            <person name="Hanson T.E."/>
            <person name="Woyke T."/>
            <person name="Klotz M.G."/>
            <person name="Hugenholtz P."/>
        </authorList>
    </citation>
    <scope>NUCLEOTIDE SEQUENCE [LARGE SCALE GENOMIC DNA]</scope>
    <source>
        <strain evidence="1">UBA12443</strain>
    </source>
</reference>
<dbReference type="InterPro" id="IPR005358">
    <property type="entry name" value="Puta_zinc/iron-chelating_dom"/>
</dbReference>
<dbReference type="EMBL" id="DLUI01000052">
    <property type="protein sequence ID" value="DAB38954.1"/>
    <property type="molecule type" value="Genomic_DNA"/>
</dbReference>
<evidence type="ECO:0000313" key="2">
    <source>
        <dbReference type="Proteomes" id="UP000228859"/>
    </source>
</evidence>
<accession>A0A2D3WMN8</accession>
<dbReference type="AlphaFoldDB" id="A0A2D3WMN8"/>